<dbReference type="Pfam" id="PF01957">
    <property type="entry name" value="NfeD"/>
    <property type="match status" value="1"/>
</dbReference>
<proteinExistence type="predicted"/>
<keyword evidence="4 5" id="KW-0472">Membrane</keyword>
<sequence>MKRISRRESSSVAQHQRKIKLLQKRLASSAIVVIMMMVVVIMILAAAAATPTTASTAAYSSLFFAAGGTASGQEDDGSSSGGAAATATRARQVLWVDVDDLISSATAEHVESAIARASDDQSGGGGDFSAVIIALDTPGGSLDATLKIIESIQGSRVPVIGYVYPPGKSAWSAGTIILVATDYAVMAPFTTIGSAQPVTGTGVPVNDTKVTNAITEKVVSLAQLHNRNATQAARFITHNDNLTPEKALQDNVIDAIASDPKELLQNAHNLTAITLGGPKVLDVDADSGIVIHEPSLRVALVGVLANPVLSTILLTVGFFALVFGLTSPGFGAEIAGAAMIILALIGQGFDINWAAFALLAIGVGLLAYELYSPGFGAAGIGGVIVILVGTTLMITQPVGPVLISEEHLSNLALLSMIVVVPFGGFFGLITYKAWKAKTRKPLQFVLQSDKGVALDPISTSTPGFVSVGGEYWKARTTGGIEIGKGEQVRVVKKEGDLLIVEPLQKEEQT</sequence>
<feature type="transmembrane region" description="Helical" evidence="5">
    <location>
        <begin position="298"/>
        <end position="323"/>
    </location>
</feature>
<dbReference type="GeneID" id="74948217"/>
<feature type="transmembrane region" description="Helical" evidence="5">
    <location>
        <begin position="411"/>
        <end position="431"/>
    </location>
</feature>
<dbReference type="Proteomes" id="UP001059771">
    <property type="component" value="Chromosome"/>
</dbReference>
<gene>
    <name evidence="9" type="ORF">NWT39_14730</name>
</gene>
<name>A0A977IEA7_9ARCH</name>
<dbReference type="Pfam" id="PF24961">
    <property type="entry name" value="NfeD_membrane"/>
    <property type="match status" value="1"/>
</dbReference>
<evidence type="ECO:0000256" key="4">
    <source>
        <dbReference type="ARBA" id="ARBA00023136"/>
    </source>
</evidence>
<dbReference type="Gene3D" id="2.40.50.140">
    <property type="entry name" value="Nucleic acid-binding proteins"/>
    <property type="match status" value="1"/>
</dbReference>
<feature type="domain" description="NfeD integral membrane" evidence="7">
    <location>
        <begin position="309"/>
        <end position="431"/>
    </location>
</feature>
<protein>
    <submittedName>
        <fullName evidence="9">Nodulation protein NfeD</fullName>
    </submittedName>
</protein>
<evidence type="ECO:0000256" key="2">
    <source>
        <dbReference type="ARBA" id="ARBA00022692"/>
    </source>
</evidence>
<dbReference type="SUPFAM" id="SSF141322">
    <property type="entry name" value="NfeD domain-like"/>
    <property type="match status" value="1"/>
</dbReference>
<feature type="transmembrane region" description="Helical" evidence="5">
    <location>
        <begin position="378"/>
        <end position="399"/>
    </location>
</feature>
<keyword evidence="3 5" id="KW-1133">Transmembrane helix</keyword>
<feature type="transmembrane region" description="Helical" evidence="5">
    <location>
        <begin position="26"/>
        <end position="49"/>
    </location>
</feature>
<dbReference type="SUPFAM" id="SSF52096">
    <property type="entry name" value="ClpP/crotonase"/>
    <property type="match status" value="1"/>
</dbReference>
<evidence type="ECO:0000313" key="9">
    <source>
        <dbReference type="EMBL" id="UVS69143.1"/>
    </source>
</evidence>
<evidence type="ECO:0000259" key="8">
    <source>
        <dbReference type="Pfam" id="PF25145"/>
    </source>
</evidence>
<dbReference type="CDD" id="cd07020">
    <property type="entry name" value="Clp_protease_NfeD_1"/>
    <property type="match status" value="1"/>
</dbReference>
<dbReference type="Gene3D" id="3.90.226.10">
    <property type="entry name" value="2-enoyl-CoA Hydratase, Chain A, domain 1"/>
    <property type="match status" value="1"/>
</dbReference>
<evidence type="ECO:0000259" key="6">
    <source>
        <dbReference type="Pfam" id="PF01957"/>
    </source>
</evidence>
<feature type="transmembrane region" description="Helical" evidence="5">
    <location>
        <begin position="330"/>
        <end position="347"/>
    </location>
</feature>
<evidence type="ECO:0000256" key="3">
    <source>
        <dbReference type="ARBA" id="ARBA00022989"/>
    </source>
</evidence>
<accession>A0A977IEA7</accession>
<reference evidence="9" key="1">
    <citation type="submission" date="2022-08" db="EMBL/GenBank/DDBJ databases">
        <title>Dynamic responses of ammonia-oxidizing microbial communities induced by reactive oxygen species (ROS) in fluctuating redox aquifers.</title>
        <authorList>
            <person name="Wang P."/>
            <person name="Wang H."/>
        </authorList>
    </citation>
    <scope>NUCLEOTIDE SEQUENCE</scope>
    <source>
        <strain evidence="9">PLX03</strain>
    </source>
</reference>
<dbReference type="InterPro" id="IPR056738">
    <property type="entry name" value="NfeD1b_N"/>
</dbReference>
<dbReference type="PANTHER" id="PTHR33507">
    <property type="entry name" value="INNER MEMBRANE PROTEIN YBBJ"/>
    <property type="match status" value="1"/>
</dbReference>
<dbReference type="InterPro" id="IPR029045">
    <property type="entry name" value="ClpP/crotonase-like_dom_sf"/>
</dbReference>
<comment type="subcellular location">
    <subcellularLocation>
        <location evidence="1">Membrane</location>
        <topology evidence="1">Multi-pass membrane protein</topology>
    </subcellularLocation>
</comment>
<dbReference type="InterPro" id="IPR012340">
    <property type="entry name" value="NA-bd_OB-fold"/>
</dbReference>
<dbReference type="InterPro" id="IPR056739">
    <property type="entry name" value="NfeD_membrane"/>
</dbReference>
<organism evidence="9">
    <name type="scientific">Nitrososphaera viennensis</name>
    <dbReference type="NCBI Taxonomy" id="1034015"/>
    <lineage>
        <taxon>Archaea</taxon>
        <taxon>Nitrososphaerota</taxon>
        <taxon>Nitrososphaeria</taxon>
        <taxon>Nitrososphaerales</taxon>
        <taxon>Nitrososphaeraceae</taxon>
        <taxon>Nitrososphaera</taxon>
    </lineage>
</organism>
<dbReference type="EMBL" id="CP103305">
    <property type="protein sequence ID" value="UVS69143.1"/>
    <property type="molecule type" value="Genomic_DNA"/>
</dbReference>
<feature type="domain" description="NfeD1b N-terminal" evidence="8">
    <location>
        <begin position="93"/>
        <end position="244"/>
    </location>
</feature>
<dbReference type="AlphaFoldDB" id="A0A977IEA7"/>
<evidence type="ECO:0000256" key="1">
    <source>
        <dbReference type="ARBA" id="ARBA00004141"/>
    </source>
</evidence>
<evidence type="ECO:0000256" key="5">
    <source>
        <dbReference type="SAM" id="Phobius"/>
    </source>
</evidence>
<feature type="domain" description="NfeD-like C-terminal" evidence="6">
    <location>
        <begin position="450"/>
        <end position="502"/>
    </location>
</feature>
<dbReference type="InterPro" id="IPR002810">
    <property type="entry name" value="NfeD-like_C"/>
</dbReference>
<dbReference type="PANTHER" id="PTHR33507:SF4">
    <property type="entry name" value="NODULATION COMPETITIVENESS PROTEIN NFED"/>
    <property type="match status" value="1"/>
</dbReference>
<dbReference type="Pfam" id="PF25145">
    <property type="entry name" value="NfeD1b_N"/>
    <property type="match status" value="1"/>
</dbReference>
<dbReference type="InterPro" id="IPR052165">
    <property type="entry name" value="Membrane_assoc_protease"/>
</dbReference>
<evidence type="ECO:0000259" key="7">
    <source>
        <dbReference type="Pfam" id="PF24961"/>
    </source>
</evidence>
<dbReference type="RefSeq" id="WP_084790865.1">
    <property type="nucleotide sequence ID" value="NZ_CP103305.1"/>
</dbReference>
<feature type="transmembrane region" description="Helical" evidence="5">
    <location>
        <begin position="353"/>
        <end position="371"/>
    </location>
</feature>
<dbReference type="GO" id="GO:0016020">
    <property type="term" value="C:membrane"/>
    <property type="evidence" value="ECO:0007669"/>
    <property type="project" value="UniProtKB-SubCell"/>
</dbReference>
<keyword evidence="2 5" id="KW-0812">Transmembrane</keyword>